<dbReference type="AlphaFoldDB" id="A0A0W8GZW2"/>
<proteinExistence type="predicted"/>
<reference evidence="1" key="2">
    <citation type="submission" date="2022-09" db="EMBL/GenBank/DDBJ databases">
        <title>Intensive care unit water sources are persistently colonized with multi-drug resistant bacteria and are the site of extensive horizontal gene transfer of antibiotic resistance genes.</title>
        <authorList>
            <person name="Diorio-Toth L."/>
        </authorList>
    </citation>
    <scope>NUCLEOTIDE SEQUENCE</scope>
    <source>
        <strain evidence="1">GD04065</strain>
    </source>
</reference>
<dbReference type="EMBL" id="JAOECG010000004">
    <property type="protein sequence ID" value="MDG9786408.1"/>
    <property type="molecule type" value="Genomic_DNA"/>
</dbReference>
<evidence type="ECO:0000313" key="1">
    <source>
        <dbReference type="EMBL" id="MDG9786408.1"/>
    </source>
</evidence>
<protein>
    <recommendedName>
        <fullName evidence="4">N-acetyltransferase domain-containing protein</fullName>
    </recommendedName>
</protein>
<evidence type="ECO:0008006" key="4">
    <source>
        <dbReference type="Google" id="ProtNLM"/>
    </source>
</evidence>
<dbReference type="Proteomes" id="UP000249282">
    <property type="component" value="Unassembled WGS sequence"/>
</dbReference>
<dbReference type="RefSeq" id="WP_005401169.1">
    <property type="nucleotide sequence ID" value="NZ_CANMLB010000006.1"/>
</dbReference>
<name>A0A0W8GZW2_ACIJO</name>
<evidence type="ECO:0000313" key="3">
    <source>
        <dbReference type="Proteomes" id="UP000249282"/>
    </source>
</evidence>
<accession>A0A0W8GZW2</accession>
<evidence type="ECO:0000313" key="2">
    <source>
        <dbReference type="EMBL" id="PZQ93870.1"/>
    </source>
</evidence>
<reference evidence="2 3" key="1">
    <citation type="submission" date="2017-11" db="EMBL/GenBank/DDBJ databases">
        <title>Infants hospitalized years apart are colonized by the same room-sourced microbial strains.</title>
        <authorList>
            <person name="Brooks B."/>
            <person name="Olm M.R."/>
            <person name="Firek B.A."/>
            <person name="Baker R."/>
            <person name="Thomas B.C."/>
            <person name="Morowitz M.J."/>
            <person name="Banfield J.F."/>
        </authorList>
    </citation>
    <scope>NUCLEOTIDE SEQUENCE [LARGE SCALE GENOMIC DNA]</scope>
    <source>
        <strain evidence="2">S2_003_000_R3_20</strain>
    </source>
</reference>
<organism evidence="2 3">
    <name type="scientific">Acinetobacter johnsonii</name>
    <dbReference type="NCBI Taxonomy" id="40214"/>
    <lineage>
        <taxon>Bacteria</taxon>
        <taxon>Pseudomonadati</taxon>
        <taxon>Pseudomonadota</taxon>
        <taxon>Gammaproteobacteria</taxon>
        <taxon>Moraxellales</taxon>
        <taxon>Moraxellaceae</taxon>
        <taxon>Acinetobacter</taxon>
    </lineage>
</organism>
<dbReference type="Proteomes" id="UP001157887">
    <property type="component" value="Unassembled WGS sequence"/>
</dbReference>
<dbReference type="EMBL" id="QFQJ01000001">
    <property type="protein sequence ID" value="PZQ93870.1"/>
    <property type="molecule type" value="Genomic_DNA"/>
</dbReference>
<gene>
    <name evidence="2" type="ORF">DI542_00155</name>
    <name evidence="1" type="ORF">N7566_05280</name>
</gene>
<sequence>MQLMEKVVDFKKLSVEKKQVLFEELETFDRQIFPNAIQEELHQLVYNPDVVALPIIRFYHRGKIVGQNIIAILKLKTAHQPLYILSSRAAFLPDYRNQNRTLLSAIRVTLGYRLKYPTRQLWFVSSLMQPKVYRLFASRSKRFYPRAEVPMPKDYLQVLDLMQNRHVNVQQRSEDVFVHPCVLPQTTPEQLIRLRNRASRHINFYMQHTPDYFIGMGLMCICKLDVLTLLEAAMNVLLGREVT</sequence>
<comment type="caution">
    <text evidence="2">The sequence shown here is derived from an EMBL/GenBank/DDBJ whole genome shotgun (WGS) entry which is preliminary data.</text>
</comment>